<dbReference type="Pfam" id="PF01435">
    <property type="entry name" value="Peptidase_M48"/>
    <property type="match status" value="1"/>
</dbReference>
<dbReference type="InterPro" id="IPR052173">
    <property type="entry name" value="Beta-lactam_resp_regulator"/>
</dbReference>
<evidence type="ECO:0000256" key="3">
    <source>
        <dbReference type="ARBA" id="ARBA00022801"/>
    </source>
</evidence>
<dbReference type="GO" id="GO:0004222">
    <property type="term" value="F:metalloendopeptidase activity"/>
    <property type="evidence" value="ECO:0007669"/>
    <property type="project" value="InterPro"/>
</dbReference>
<comment type="similarity">
    <text evidence="6">Belongs to the peptidase M48 family.</text>
</comment>
<evidence type="ECO:0000256" key="2">
    <source>
        <dbReference type="ARBA" id="ARBA00022723"/>
    </source>
</evidence>
<dbReference type="GO" id="GO:0046872">
    <property type="term" value="F:metal ion binding"/>
    <property type="evidence" value="ECO:0007669"/>
    <property type="project" value="UniProtKB-KW"/>
</dbReference>
<dbReference type="EMBL" id="FPAB01000008">
    <property type="protein sequence ID" value="SFT12616.1"/>
    <property type="molecule type" value="Genomic_DNA"/>
</dbReference>
<keyword evidence="4 6" id="KW-0862">Zinc</keyword>
<feature type="transmembrane region" description="Helical" evidence="7">
    <location>
        <begin position="53"/>
        <end position="81"/>
    </location>
</feature>
<keyword evidence="2" id="KW-0479">Metal-binding</keyword>
<evidence type="ECO:0000259" key="8">
    <source>
        <dbReference type="Pfam" id="PF01435"/>
    </source>
</evidence>
<feature type="transmembrane region" description="Helical" evidence="7">
    <location>
        <begin position="109"/>
        <end position="131"/>
    </location>
</feature>
<keyword evidence="5 6" id="KW-0482">Metalloprotease</keyword>
<dbReference type="Proteomes" id="UP000198873">
    <property type="component" value="Unassembled WGS sequence"/>
</dbReference>
<proteinExistence type="inferred from homology"/>
<keyword evidence="7" id="KW-0472">Membrane</keyword>
<keyword evidence="3 6" id="KW-0378">Hydrolase</keyword>
<protein>
    <submittedName>
        <fullName evidence="9">Signal transducer regulating beta-lactamase production, contains metallopeptidase domain</fullName>
    </submittedName>
</protein>
<evidence type="ECO:0000256" key="1">
    <source>
        <dbReference type="ARBA" id="ARBA00022670"/>
    </source>
</evidence>
<keyword evidence="10" id="KW-1185">Reference proteome</keyword>
<feature type="transmembrane region" description="Helical" evidence="7">
    <location>
        <begin position="315"/>
        <end position="337"/>
    </location>
</feature>
<dbReference type="GO" id="GO:0006508">
    <property type="term" value="P:proteolysis"/>
    <property type="evidence" value="ECO:0007669"/>
    <property type="project" value="UniProtKB-KW"/>
</dbReference>
<evidence type="ECO:0000256" key="7">
    <source>
        <dbReference type="SAM" id="Phobius"/>
    </source>
</evidence>
<dbReference type="PANTHER" id="PTHR34978:SF3">
    <property type="entry name" value="SLR0241 PROTEIN"/>
    <property type="match status" value="1"/>
</dbReference>
<dbReference type="CDD" id="cd07326">
    <property type="entry name" value="M56_BlaR1_MecR1_like"/>
    <property type="match status" value="1"/>
</dbReference>
<feature type="transmembrane region" description="Helical" evidence="7">
    <location>
        <begin position="20"/>
        <end position="41"/>
    </location>
</feature>
<dbReference type="AlphaFoldDB" id="A0A1I6VFV8"/>
<accession>A0A1I6VFV8</accession>
<evidence type="ECO:0000256" key="6">
    <source>
        <dbReference type="RuleBase" id="RU003983"/>
    </source>
</evidence>
<keyword evidence="1 6" id="KW-0645">Protease</keyword>
<name>A0A1I6VFV8_9ACTN</name>
<evidence type="ECO:0000313" key="10">
    <source>
        <dbReference type="Proteomes" id="UP000198873"/>
    </source>
</evidence>
<organism evidence="9 10">
    <name type="scientific">Streptomyces harbinensis</name>
    <dbReference type="NCBI Taxonomy" id="1176198"/>
    <lineage>
        <taxon>Bacteria</taxon>
        <taxon>Bacillati</taxon>
        <taxon>Actinomycetota</taxon>
        <taxon>Actinomycetes</taxon>
        <taxon>Kitasatosporales</taxon>
        <taxon>Streptomycetaceae</taxon>
        <taxon>Streptomyces</taxon>
    </lineage>
</organism>
<dbReference type="Gene3D" id="3.30.2010.10">
    <property type="entry name" value="Metalloproteases ('zincins'), catalytic domain"/>
    <property type="match status" value="1"/>
</dbReference>
<comment type="cofactor">
    <cofactor evidence="6">
        <name>Zn(2+)</name>
        <dbReference type="ChEBI" id="CHEBI:29105"/>
    </cofactor>
    <text evidence="6">Binds 1 zinc ion per subunit.</text>
</comment>
<evidence type="ECO:0000256" key="4">
    <source>
        <dbReference type="ARBA" id="ARBA00022833"/>
    </source>
</evidence>
<sequence length="340" mass="36055">MGQITPVAGRRAAGSRLTAMLIALALLMLGGLAAAMAPRVLARASWPDREPVLALWVWQCVVASVLLCCVLAMALSGAVAWDGVRGHLFAPAPAAVLDAYALGPDDGRWWAAALAALLAAGGMWTAVMFALQVRAARAARRARRARLRERAPFLPGEAASDSGPGTGGRLIVLESDRPDAWLLTDGAERRLVITTAALRRLRGKQLDAVLAHEDGHARARHHWLVHCAGALAEGFPRVPVFAAFRDEVHRLVELAADDAASRRFGRLTTALALVGLNEDRGVFATPAHRDQLPQRVHRLLSPGGRLTPSRRLRMTAIAALVPAIPLLLAFAPGLSALGGG</sequence>
<dbReference type="STRING" id="1176198.SAMN05444716_10839"/>
<feature type="domain" description="Peptidase M48" evidence="8">
    <location>
        <begin position="171"/>
        <end position="225"/>
    </location>
</feature>
<evidence type="ECO:0000313" key="9">
    <source>
        <dbReference type="EMBL" id="SFT12616.1"/>
    </source>
</evidence>
<gene>
    <name evidence="9" type="ORF">SAMN05444716_10839</name>
</gene>
<keyword evidence="7" id="KW-1133">Transmembrane helix</keyword>
<keyword evidence="7" id="KW-0812">Transmembrane</keyword>
<reference evidence="10" key="1">
    <citation type="submission" date="2016-10" db="EMBL/GenBank/DDBJ databases">
        <authorList>
            <person name="Varghese N."/>
            <person name="Submissions S."/>
        </authorList>
    </citation>
    <scope>NUCLEOTIDE SEQUENCE [LARGE SCALE GENOMIC DNA]</scope>
    <source>
        <strain evidence="10">CGMCC 4.7047</strain>
    </source>
</reference>
<dbReference type="PANTHER" id="PTHR34978">
    <property type="entry name" value="POSSIBLE SENSOR-TRANSDUCER PROTEIN BLAR"/>
    <property type="match status" value="1"/>
</dbReference>
<dbReference type="InterPro" id="IPR001915">
    <property type="entry name" value="Peptidase_M48"/>
</dbReference>
<evidence type="ECO:0000256" key="5">
    <source>
        <dbReference type="ARBA" id="ARBA00023049"/>
    </source>
</evidence>